<dbReference type="InterPro" id="IPR016024">
    <property type="entry name" value="ARM-type_fold"/>
</dbReference>
<gene>
    <name evidence="2" type="ORF">UABAM_03200</name>
</gene>
<keyword evidence="3" id="KW-1185">Reference proteome</keyword>
<keyword evidence="1" id="KW-0812">Transmembrane</keyword>
<dbReference type="OrthoDB" id="517542at2"/>
<accession>A0A5S9IMZ6</accession>
<name>A0A5S9IMZ6_UABAM</name>
<keyword evidence="1" id="KW-0472">Membrane</keyword>
<proteinExistence type="predicted"/>
<keyword evidence="1" id="KW-1133">Transmembrane helix</keyword>
<feature type="transmembrane region" description="Helical" evidence="1">
    <location>
        <begin position="6"/>
        <end position="27"/>
    </location>
</feature>
<protein>
    <recommendedName>
        <fullName evidence="4">HEAT repeat domain-containing protein</fullName>
    </recommendedName>
</protein>
<dbReference type="EMBL" id="AP019860">
    <property type="protein sequence ID" value="BBM84839.1"/>
    <property type="molecule type" value="Genomic_DNA"/>
</dbReference>
<dbReference type="AlphaFoldDB" id="A0A5S9IMZ6"/>
<dbReference type="SUPFAM" id="SSF48371">
    <property type="entry name" value="ARM repeat"/>
    <property type="match status" value="1"/>
</dbReference>
<dbReference type="InterPro" id="IPR011989">
    <property type="entry name" value="ARM-like"/>
</dbReference>
<dbReference type="KEGG" id="uam:UABAM_03200"/>
<evidence type="ECO:0000313" key="3">
    <source>
        <dbReference type="Proteomes" id="UP000326354"/>
    </source>
</evidence>
<reference evidence="2 3" key="1">
    <citation type="submission" date="2019-08" db="EMBL/GenBank/DDBJ databases">
        <title>Complete genome sequence of Candidatus Uab amorphum.</title>
        <authorList>
            <person name="Shiratori T."/>
            <person name="Suzuki S."/>
            <person name="Kakizawa Y."/>
            <person name="Ishida K."/>
        </authorList>
    </citation>
    <scope>NUCLEOTIDE SEQUENCE [LARGE SCALE GENOMIC DNA]</scope>
    <source>
        <strain evidence="2 3">SRT547</strain>
    </source>
</reference>
<dbReference type="Proteomes" id="UP000326354">
    <property type="component" value="Chromosome"/>
</dbReference>
<dbReference type="RefSeq" id="WP_151968968.1">
    <property type="nucleotide sequence ID" value="NZ_AP019860.1"/>
</dbReference>
<evidence type="ECO:0000256" key="1">
    <source>
        <dbReference type="SAM" id="Phobius"/>
    </source>
</evidence>
<organism evidence="2 3">
    <name type="scientific">Uabimicrobium amorphum</name>
    <dbReference type="NCBI Taxonomy" id="2596890"/>
    <lineage>
        <taxon>Bacteria</taxon>
        <taxon>Pseudomonadati</taxon>
        <taxon>Planctomycetota</taxon>
        <taxon>Candidatus Uabimicrobiia</taxon>
        <taxon>Candidatus Uabimicrobiales</taxon>
        <taxon>Candidatus Uabimicrobiaceae</taxon>
        <taxon>Candidatus Uabimicrobium</taxon>
    </lineage>
</organism>
<sequence length="247" mass="28973">MKKIPMRTYILFGILVVLTSVYVYFFVYKEFRVYKSYNTYRVQDPLKDISKLVQLKELKASYTEEELAYDDTSLCQILAKRSNTSENILALLAKHEDMYVRRCVAANSSCTPKILSSLVDDEDIFVRRLVVRHPATTFENIYEIAQKINPQIYWEVARSPLFDNKIWTLWKSPSKTQRVFLSALFNIARNENCPPEILHELADREEFFIHASIAQNKNTQKKTLEKLKSLDNTQITAIVEMRLKEQK</sequence>
<evidence type="ECO:0008006" key="4">
    <source>
        <dbReference type="Google" id="ProtNLM"/>
    </source>
</evidence>
<dbReference type="Gene3D" id="1.25.10.10">
    <property type="entry name" value="Leucine-rich Repeat Variant"/>
    <property type="match status" value="1"/>
</dbReference>
<evidence type="ECO:0000313" key="2">
    <source>
        <dbReference type="EMBL" id="BBM84839.1"/>
    </source>
</evidence>